<name>A0A4Y7TS51_COPMI</name>
<dbReference type="AlphaFoldDB" id="A0A4Y7TS51"/>
<dbReference type="EMBL" id="QPFP01000005">
    <property type="protein sequence ID" value="TEB36996.1"/>
    <property type="molecule type" value="Genomic_DNA"/>
</dbReference>
<evidence type="ECO:0000313" key="2">
    <source>
        <dbReference type="Proteomes" id="UP000298030"/>
    </source>
</evidence>
<proteinExistence type="predicted"/>
<comment type="caution">
    <text evidence="1">The sequence shown here is derived from an EMBL/GenBank/DDBJ whole genome shotgun (WGS) entry which is preliminary data.</text>
</comment>
<sequence>MSNPRAIDKLADELWLAIFKISIEEGRLRWDNAIPIHYPTFFGTTPFTLDGVCKGWRCICLANTSLWDTIYMRFPPYERDEDDDYLFTVTSNFIACVDALQLWLERAGERDLSIFLDLQEQCVSLDFADAAAMRIPRLVVEHAGQVRRLETVLSAEWYHVFSGVEFPILEKLNLWTPEMYPSNGEFDGGGELEKVTTGPLDLRSCPRLASVEMHGSYRDHNCVVLPWIQIRDVKATWVQPLVYPEILDLMPNIRRCNLFGDPMYIDLEGSRLEDAERFEQMGRRRGEWGLEELEVSMDCVFIKLILDHSPLSLKRINLRPNTSLDPIRDATFLRSITPFSATLNSLSIDGYFFNDFETVIGALIQLKSLVSLQARIGTEERGVDDNFLDQTLCKSEVLPSLKTLAIRTTKLQFTWDTLQLVLGNRGYSKDSERTQCEVIQDLELTGTESEGWMEPTTPERVALLRSYVADGLRLSIGYVHRSQAYGSPPSPSWF</sequence>
<organism evidence="1 2">
    <name type="scientific">Coprinellus micaceus</name>
    <name type="common">Glistening ink-cap mushroom</name>
    <name type="synonym">Coprinus micaceus</name>
    <dbReference type="NCBI Taxonomy" id="71717"/>
    <lineage>
        <taxon>Eukaryota</taxon>
        <taxon>Fungi</taxon>
        <taxon>Dikarya</taxon>
        <taxon>Basidiomycota</taxon>
        <taxon>Agaricomycotina</taxon>
        <taxon>Agaricomycetes</taxon>
        <taxon>Agaricomycetidae</taxon>
        <taxon>Agaricales</taxon>
        <taxon>Agaricineae</taxon>
        <taxon>Psathyrellaceae</taxon>
        <taxon>Coprinellus</taxon>
    </lineage>
</organism>
<evidence type="ECO:0008006" key="3">
    <source>
        <dbReference type="Google" id="ProtNLM"/>
    </source>
</evidence>
<dbReference type="OrthoDB" id="2969915at2759"/>
<dbReference type="STRING" id="71717.A0A4Y7TS51"/>
<gene>
    <name evidence="1" type="ORF">FA13DRAFT_1727333</name>
</gene>
<protein>
    <recommendedName>
        <fullName evidence="3">F-box domain-containing protein</fullName>
    </recommendedName>
</protein>
<evidence type="ECO:0000313" key="1">
    <source>
        <dbReference type="EMBL" id="TEB36996.1"/>
    </source>
</evidence>
<accession>A0A4Y7TS51</accession>
<keyword evidence="2" id="KW-1185">Reference proteome</keyword>
<dbReference type="Proteomes" id="UP000298030">
    <property type="component" value="Unassembled WGS sequence"/>
</dbReference>
<reference evidence="1 2" key="1">
    <citation type="journal article" date="2019" name="Nat. Ecol. Evol.">
        <title>Megaphylogeny resolves global patterns of mushroom evolution.</title>
        <authorList>
            <person name="Varga T."/>
            <person name="Krizsan K."/>
            <person name="Foldi C."/>
            <person name="Dima B."/>
            <person name="Sanchez-Garcia M."/>
            <person name="Sanchez-Ramirez S."/>
            <person name="Szollosi G.J."/>
            <person name="Szarkandi J.G."/>
            <person name="Papp V."/>
            <person name="Albert L."/>
            <person name="Andreopoulos W."/>
            <person name="Angelini C."/>
            <person name="Antonin V."/>
            <person name="Barry K.W."/>
            <person name="Bougher N.L."/>
            <person name="Buchanan P."/>
            <person name="Buyck B."/>
            <person name="Bense V."/>
            <person name="Catcheside P."/>
            <person name="Chovatia M."/>
            <person name="Cooper J."/>
            <person name="Damon W."/>
            <person name="Desjardin D."/>
            <person name="Finy P."/>
            <person name="Geml J."/>
            <person name="Haridas S."/>
            <person name="Hughes K."/>
            <person name="Justo A."/>
            <person name="Karasinski D."/>
            <person name="Kautmanova I."/>
            <person name="Kiss B."/>
            <person name="Kocsube S."/>
            <person name="Kotiranta H."/>
            <person name="LaButti K.M."/>
            <person name="Lechner B.E."/>
            <person name="Liimatainen K."/>
            <person name="Lipzen A."/>
            <person name="Lukacs Z."/>
            <person name="Mihaltcheva S."/>
            <person name="Morgado L.N."/>
            <person name="Niskanen T."/>
            <person name="Noordeloos M.E."/>
            <person name="Ohm R.A."/>
            <person name="Ortiz-Santana B."/>
            <person name="Ovrebo C."/>
            <person name="Racz N."/>
            <person name="Riley R."/>
            <person name="Savchenko A."/>
            <person name="Shiryaev A."/>
            <person name="Soop K."/>
            <person name="Spirin V."/>
            <person name="Szebenyi C."/>
            <person name="Tomsovsky M."/>
            <person name="Tulloss R.E."/>
            <person name="Uehling J."/>
            <person name="Grigoriev I.V."/>
            <person name="Vagvolgyi C."/>
            <person name="Papp T."/>
            <person name="Martin F.M."/>
            <person name="Miettinen O."/>
            <person name="Hibbett D.S."/>
            <person name="Nagy L.G."/>
        </authorList>
    </citation>
    <scope>NUCLEOTIDE SEQUENCE [LARGE SCALE GENOMIC DNA]</scope>
    <source>
        <strain evidence="1 2">FP101781</strain>
    </source>
</reference>